<dbReference type="EMBL" id="CAJNOW010010662">
    <property type="protein sequence ID" value="CAF1584541.1"/>
    <property type="molecule type" value="Genomic_DNA"/>
</dbReference>
<dbReference type="EMBL" id="CAJOBF010000482">
    <property type="protein sequence ID" value="CAF3824316.1"/>
    <property type="molecule type" value="Genomic_DNA"/>
</dbReference>
<dbReference type="Proteomes" id="UP000663855">
    <property type="component" value="Unassembled WGS sequence"/>
</dbReference>
<name>A0A815ZH37_9BILA</name>
<dbReference type="EMBL" id="CAJOBI010001368">
    <property type="protein sequence ID" value="CAF3877618.1"/>
    <property type="molecule type" value="Genomic_DNA"/>
</dbReference>
<gene>
    <name evidence="2" type="ORF">CJN711_LOCUS9964</name>
    <name evidence="3" type="ORF">KQP761_LOCUS20506</name>
    <name evidence="4" type="ORF">MBJ925_LOCUS10708</name>
    <name evidence="7" type="ORF">OVN521_LOCUS2722</name>
    <name evidence="9" type="ORF">SMN809_LOCUS5437</name>
    <name evidence="8" type="ORF">UXM345_LOCUS6191</name>
    <name evidence="5" type="ORF">WKI299_LOCUS8223</name>
    <name evidence="6" type="ORF">XDN619_LOCUS30867</name>
</gene>
<feature type="transmembrane region" description="Helical" evidence="1">
    <location>
        <begin position="79"/>
        <end position="103"/>
    </location>
</feature>
<feature type="transmembrane region" description="Helical" evidence="1">
    <location>
        <begin position="139"/>
        <end position="158"/>
    </location>
</feature>
<evidence type="ECO:0008006" key="12">
    <source>
        <dbReference type="Google" id="ProtNLM"/>
    </source>
</evidence>
<comment type="caution">
    <text evidence="3">The sequence shown here is derived from an EMBL/GenBank/DDBJ whole genome shotgun (WGS) entry which is preliminary data.</text>
</comment>
<dbReference type="Proteomes" id="UP000663842">
    <property type="component" value="Unassembled WGS sequence"/>
</dbReference>
<evidence type="ECO:0000313" key="5">
    <source>
        <dbReference type="EMBL" id="CAF2040382.1"/>
    </source>
</evidence>
<feature type="transmembrane region" description="Helical" evidence="1">
    <location>
        <begin position="226"/>
        <end position="250"/>
    </location>
</feature>
<evidence type="ECO:0000313" key="3">
    <source>
        <dbReference type="EMBL" id="CAF1584541.1"/>
    </source>
</evidence>
<dbReference type="Proteomes" id="UP000663824">
    <property type="component" value="Unassembled WGS sequence"/>
</dbReference>
<protein>
    <recommendedName>
        <fullName evidence="12">DUF1275 domain-containing protein</fullName>
    </recommendedName>
</protein>
<evidence type="ECO:0000256" key="1">
    <source>
        <dbReference type="SAM" id="Phobius"/>
    </source>
</evidence>
<keyword evidence="1" id="KW-1133">Transmembrane helix</keyword>
<dbReference type="EMBL" id="CAJNOV010004020">
    <property type="protein sequence ID" value="CAF1159993.1"/>
    <property type="molecule type" value="Genomic_DNA"/>
</dbReference>
<evidence type="ECO:0000313" key="10">
    <source>
        <dbReference type="Proteomes" id="UP000663834"/>
    </source>
</evidence>
<dbReference type="Proteomes" id="UP000663887">
    <property type="component" value="Unassembled WGS sequence"/>
</dbReference>
<dbReference type="PANTHER" id="PTHR37314:SF4">
    <property type="entry name" value="UPF0700 TRANSMEMBRANE PROTEIN YOAK"/>
    <property type="match status" value="1"/>
</dbReference>
<evidence type="ECO:0000313" key="8">
    <source>
        <dbReference type="EMBL" id="CAF3824316.1"/>
    </source>
</evidence>
<keyword evidence="11" id="KW-1185">Reference proteome</keyword>
<dbReference type="PROSITE" id="PS51257">
    <property type="entry name" value="PROKAR_LIPOPROTEIN"/>
    <property type="match status" value="1"/>
</dbReference>
<proteinExistence type="predicted"/>
<dbReference type="Proteomes" id="UP000663866">
    <property type="component" value="Unassembled WGS sequence"/>
</dbReference>
<keyword evidence="1" id="KW-0812">Transmembrane</keyword>
<reference evidence="3" key="1">
    <citation type="submission" date="2021-02" db="EMBL/GenBank/DDBJ databases">
        <authorList>
            <person name="Nowell W R."/>
        </authorList>
    </citation>
    <scope>NUCLEOTIDE SEQUENCE</scope>
</reference>
<organism evidence="3 10">
    <name type="scientific">Rotaria magnacalcarata</name>
    <dbReference type="NCBI Taxonomy" id="392030"/>
    <lineage>
        <taxon>Eukaryota</taxon>
        <taxon>Metazoa</taxon>
        <taxon>Spiralia</taxon>
        <taxon>Gnathifera</taxon>
        <taxon>Rotifera</taxon>
        <taxon>Eurotatoria</taxon>
        <taxon>Bdelloidea</taxon>
        <taxon>Philodinida</taxon>
        <taxon>Philodinidae</taxon>
        <taxon>Rotaria</taxon>
    </lineage>
</organism>
<dbReference type="EMBL" id="CAJOBG010000221">
    <property type="protein sequence ID" value="CAF3779814.1"/>
    <property type="molecule type" value="Genomic_DNA"/>
</dbReference>
<dbReference type="OrthoDB" id="5591616at2759"/>
<evidence type="ECO:0000313" key="7">
    <source>
        <dbReference type="EMBL" id="CAF3779814.1"/>
    </source>
</evidence>
<feature type="transmembrane region" description="Helical" evidence="1">
    <location>
        <begin position="201"/>
        <end position="220"/>
    </location>
</feature>
<feature type="transmembrane region" description="Helical" evidence="1">
    <location>
        <begin position="109"/>
        <end position="127"/>
    </location>
</feature>
<dbReference type="Proteomes" id="UP000663834">
    <property type="component" value="Unassembled WGS sequence"/>
</dbReference>
<keyword evidence="1" id="KW-0472">Membrane</keyword>
<feature type="transmembrane region" description="Helical" evidence="1">
    <location>
        <begin position="20"/>
        <end position="41"/>
    </location>
</feature>
<dbReference type="Proteomes" id="UP000663856">
    <property type="component" value="Unassembled WGS sequence"/>
</dbReference>
<accession>A0A815ZH37</accession>
<dbReference type="EMBL" id="CAJNRG010015335">
    <property type="protein sequence ID" value="CAF2165354.1"/>
    <property type="molecule type" value="Genomic_DNA"/>
</dbReference>
<dbReference type="Pfam" id="PF06912">
    <property type="entry name" value="DUF1275"/>
    <property type="match status" value="1"/>
</dbReference>
<dbReference type="InterPro" id="IPR010699">
    <property type="entry name" value="DUF1275"/>
</dbReference>
<dbReference type="PANTHER" id="PTHR37314">
    <property type="entry name" value="SLR0142 PROTEIN"/>
    <property type="match status" value="1"/>
</dbReference>
<dbReference type="EMBL" id="CAJNRE010004553">
    <property type="protein sequence ID" value="CAF2036069.1"/>
    <property type="molecule type" value="Genomic_DNA"/>
</dbReference>
<dbReference type="EMBL" id="CAJNRF010002616">
    <property type="protein sequence ID" value="CAF2040382.1"/>
    <property type="molecule type" value="Genomic_DNA"/>
</dbReference>
<evidence type="ECO:0000313" key="4">
    <source>
        <dbReference type="EMBL" id="CAF2036069.1"/>
    </source>
</evidence>
<dbReference type="Proteomes" id="UP000676336">
    <property type="component" value="Unassembled WGS sequence"/>
</dbReference>
<dbReference type="AlphaFoldDB" id="A0A815ZH37"/>
<evidence type="ECO:0000313" key="11">
    <source>
        <dbReference type="Proteomes" id="UP000663866"/>
    </source>
</evidence>
<evidence type="ECO:0000313" key="6">
    <source>
        <dbReference type="EMBL" id="CAF2165354.1"/>
    </source>
</evidence>
<evidence type="ECO:0000313" key="9">
    <source>
        <dbReference type="EMBL" id="CAF3877618.1"/>
    </source>
</evidence>
<sequence>MRLAARRPTIVNPTIHIRSYSFGPFLVLIVTGCLLSFLAGYINTICIASLFQSSIAGFTGSTSRMTIELAQLNLGKTFHYILLIFSFIFGSFISAALVGGSSFRIQRSYGLVLILESFALIFSYLFEESASRLKENSSIYLYMGAYLVALTCGLQNGMCTTFSGAVIRTTHMTGVLTDIGLVLGQALFYPRTRKHLWKLKVLAPLYASFCCGGLSGWFAYKLLLIKAILLASAIVGVMGIGHVCYCKIYLMYTPKQINKKHLKRNLKRSLATPTIVVHGSANNIFNTKQNGIAKESIQKQQDNIGDTPEIQNFFN</sequence>
<evidence type="ECO:0000313" key="2">
    <source>
        <dbReference type="EMBL" id="CAF1159993.1"/>
    </source>
</evidence>